<evidence type="ECO:0000259" key="2">
    <source>
        <dbReference type="Pfam" id="PF26215"/>
    </source>
</evidence>
<feature type="region of interest" description="Disordered" evidence="1">
    <location>
        <begin position="1292"/>
        <end position="1312"/>
    </location>
</feature>
<dbReference type="PANTHER" id="PTHR21301">
    <property type="entry name" value="REVERSE TRANSCRIPTASE"/>
    <property type="match status" value="1"/>
</dbReference>
<dbReference type="EMBL" id="QNGE01002040">
    <property type="protein sequence ID" value="KAA3676340.1"/>
    <property type="molecule type" value="Genomic_DNA"/>
</dbReference>
<sequence>MQARPLLVLPSKVTVVTQNPSPGFVCQIFDLSECSPLYLANDYHALEVVLPKLQLDNQVRDVLNLDTRLTFTPVGLKIPSVSWTQATRQLPILRSPLTPNISTTTTPETVAPWFLRALDASLKLNGLTLSSGSLLATLIETVQSCTHSMSTIDWCLHVQLVFDEPDHRRDVLFTPTLEQLFQAVNSIEFLVAGLRQTFSSNAYWFQSCLSVFNYRRVIPLLSPLESSFRAFDDHDLNTSQPPSNVSLPTLNSGTPKRSSSQSHFADADTTSGAFCMSESSFLTRYIYGDALELTIPDNVVLFADCKLLNRLSHVVQSSTVSSSGNCDLSQPHPVANLFDRYFHPTTSVVSIPLRLLFAVRHVRLVTWTDQLKSSACDAIAHTVVDISHPHLSIHFKSSGESGLVDQLDCGIEDMQVDMRITKLDTENTQRHRPLNWTRFTPVAFRPCRSPISFCCPSFPLRSFIREPIPSFSTGTSEVLFGTTFGDSDPHTGVPKPLLTIRMMRSVDNADTIRGPGIPNLTPDQDPESWRQRKFHVYVNVGRAIQCSINPDVVTAFGTLIDAVLPEDQDKEVVKPVALNENNGLQWVHWVLTRFTVVSGNLPSLKISLSTSCSGKLDSTAAACLQCDIQRTNFCVYSDDLDDRLSFSRIKFQLYYQGIGIFVYPLFSPPLERGTTSSVVLMAAYGANQCVSLLWPHTSLSCLGTARIATCPHIGTAGQAYRFPVDVELMFRLDDGCQIDVPVHGPAFHALRSLISVYSPLPRVWAPSAESVGIAFCDQCAAEQPILFKDDLRDKTFALPSIFEGRISESTQLATDQVPSHMHPCWPWAASETCLNQLPLSEHPWPCSNGIVFCDNLRGMYHYYSLSGQVTSTPIHDQAHVDCHWIGMTWMYAEPRTPVRVRILPAPFGFIERYSELSYPHGLESTLDDAVLRNVMPSSSVSDYHSRVSRGSSALAGTKVSAKIWRILVDLRARPVSLANSNDPPGSTDMSDPEAIQSHPVALVHISPLMLAGCVELDSVQNRSVTPNQSMFCRILCPSLHIGLLQQQEPQVDQHPSGLELARAVFKGLSLTHKRSLSFFSSGAVRNLLEFEQCTVCTANPNWACLQSLWRLHKFSIHVTQPSGLVRSHLVDMQLRLGVDRLVALCHLTRTLSNACAIWMNQNLDERSGCTEEDVLPHNDQDNLDLRWMVVNCSDQCNFPGIHWSEPVETVWPPYRSDSQLNSTIAFALTIVWKEDTVTDRIYPSLSVIFELPYPSGAPGKIFIQSDLVVRNLLPIELDFGLSSSSVKKHEAHRKLSHDAAKRKTAAASSRLRVQRGPSATFVCSTYTRDRQTRRVISIRLSGLQLPNDMDQQFPHQFDSDHWSDAFVFCVPTPNAENGKLLTSQRSLFGKEDTLAFLDINIKRRNDGTVCRSVHRKSTWGGQYLNFNSFSPIQHKRSLVRCLFHRARIIRTGDTLDAELKFIRDTLVSNGYPLGFIAFHSKPKLINPQETSVPKKPVYMQLPYKGDSNMSFLTRRLMQAIQRTYNAATLRLLSRTKSLTLPHIKTRISELSTSHCIYQFTCSCGDVYIGRTDRSLRLRMKEHVPKYIEDLMCGVTRRDPTKQRKAASSIARHLLVTRQTFSAC</sequence>
<dbReference type="Pfam" id="PF26215">
    <property type="entry name" value="HTH_animal"/>
    <property type="match status" value="1"/>
</dbReference>
<evidence type="ECO:0000313" key="3">
    <source>
        <dbReference type="EMBL" id="KAA3676340.1"/>
    </source>
</evidence>
<dbReference type="Proteomes" id="UP000324629">
    <property type="component" value="Unassembled WGS sequence"/>
</dbReference>
<feature type="domain" description="Helix-turn-helix" evidence="2">
    <location>
        <begin position="1422"/>
        <end position="1477"/>
    </location>
</feature>
<organism evidence="3 4">
    <name type="scientific">Paragonimus westermani</name>
    <dbReference type="NCBI Taxonomy" id="34504"/>
    <lineage>
        <taxon>Eukaryota</taxon>
        <taxon>Metazoa</taxon>
        <taxon>Spiralia</taxon>
        <taxon>Lophotrochozoa</taxon>
        <taxon>Platyhelminthes</taxon>
        <taxon>Trematoda</taxon>
        <taxon>Digenea</taxon>
        <taxon>Plagiorchiida</taxon>
        <taxon>Troglotremata</taxon>
        <taxon>Troglotrematidae</taxon>
        <taxon>Paragonimus</taxon>
    </lineage>
</organism>
<accession>A0A5J4NM67</accession>
<name>A0A5J4NM67_9TREM</name>
<proteinExistence type="predicted"/>
<dbReference type="InterPro" id="IPR058912">
    <property type="entry name" value="HTH_animal"/>
</dbReference>
<feature type="region of interest" description="Disordered" evidence="1">
    <location>
        <begin position="236"/>
        <end position="266"/>
    </location>
</feature>
<evidence type="ECO:0000256" key="1">
    <source>
        <dbReference type="SAM" id="MobiDB-lite"/>
    </source>
</evidence>
<gene>
    <name evidence="3" type="ORF">DEA37_0008136</name>
</gene>
<reference evidence="3 4" key="1">
    <citation type="journal article" date="2019" name="Gigascience">
        <title>Whole-genome sequence of the oriental lung fluke Paragonimus westermani.</title>
        <authorList>
            <person name="Oey H."/>
            <person name="Zakrzewski M."/>
            <person name="Narain K."/>
            <person name="Devi K.R."/>
            <person name="Agatsuma T."/>
            <person name="Nawaratna S."/>
            <person name="Gobert G.N."/>
            <person name="Jones M.K."/>
            <person name="Ragan M.A."/>
            <person name="McManus D.P."/>
            <person name="Krause L."/>
        </authorList>
    </citation>
    <scope>NUCLEOTIDE SEQUENCE [LARGE SCALE GENOMIC DNA]</scope>
    <source>
        <strain evidence="3 4">IND2009</strain>
    </source>
</reference>
<feature type="compositionally biased region" description="Polar residues" evidence="1">
    <location>
        <begin position="237"/>
        <end position="266"/>
    </location>
</feature>
<evidence type="ECO:0000313" key="4">
    <source>
        <dbReference type="Proteomes" id="UP000324629"/>
    </source>
</evidence>
<comment type="caution">
    <text evidence="3">The sequence shown here is derived from an EMBL/GenBank/DDBJ whole genome shotgun (WGS) entry which is preliminary data.</text>
</comment>
<dbReference type="PANTHER" id="PTHR21301:SF11">
    <property type="entry name" value="GIY-YIG DOMAIN-CONTAINING PROTEIN"/>
    <property type="match status" value="1"/>
</dbReference>
<protein>
    <recommendedName>
        <fullName evidence="2">Helix-turn-helix domain-containing protein</fullName>
    </recommendedName>
</protein>
<keyword evidence="4" id="KW-1185">Reference proteome</keyword>